<proteinExistence type="predicted"/>
<dbReference type="Gene3D" id="2.60.120.260">
    <property type="entry name" value="Galactose-binding domain-like"/>
    <property type="match status" value="1"/>
</dbReference>
<feature type="region of interest" description="Disordered" evidence="1">
    <location>
        <begin position="1"/>
        <end position="54"/>
    </location>
</feature>
<protein>
    <submittedName>
        <fullName evidence="2">Uncharacterized protein</fullName>
    </submittedName>
</protein>
<evidence type="ECO:0000313" key="2">
    <source>
        <dbReference type="EMBL" id="SFV88796.1"/>
    </source>
</evidence>
<gene>
    <name evidence="2" type="ORF">MNB_SUP05-SYMBIONT-5-1409</name>
</gene>
<dbReference type="InterPro" id="IPR008979">
    <property type="entry name" value="Galactose-bd-like_sf"/>
</dbReference>
<dbReference type="SUPFAM" id="SSF49785">
    <property type="entry name" value="Galactose-binding domain-like"/>
    <property type="match status" value="1"/>
</dbReference>
<dbReference type="AlphaFoldDB" id="A0A1W1E4Y5"/>
<sequence>MHAHANKAPTNLAYNQQTTQSSSYLNDSHVASSNAVDNTTNGNWAWDMSNSITH</sequence>
<reference evidence="2" key="1">
    <citation type="submission" date="2016-10" db="EMBL/GenBank/DDBJ databases">
        <authorList>
            <person name="de Groot N.N."/>
        </authorList>
    </citation>
    <scope>NUCLEOTIDE SEQUENCE</scope>
</reference>
<feature type="compositionally biased region" description="Polar residues" evidence="1">
    <location>
        <begin position="8"/>
        <end position="54"/>
    </location>
</feature>
<dbReference type="EMBL" id="FPHZ01000180">
    <property type="protein sequence ID" value="SFV88796.1"/>
    <property type="molecule type" value="Genomic_DNA"/>
</dbReference>
<organism evidence="2">
    <name type="scientific">hydrothermal vent metagenome</name>
    <dbReference type="NCBI Taxonomy" id="652676"/>
    <lineage>
        <taxon>unclassified sequences</taxon>
        <taxon>metagenomes</taxon>
        <taxon>ecological metagenomes</taxon>
    </lineage>
</organism>
<accession>A0A1W1E4Y5</accession>
<name>A0A1W1E4Y5_9ZZZZ</name>
<evidence type="ECO:0000256" key="1">
    <source>
        <dbReference type="SAM" id="MobiDB-lite"/>
    </source>
</evidence>